<protein>
    <recommendedName>
        <fullName evidence="3">Clp ATPase C-terminal domain-containing protein</fullName>
    </recommendedName>
</protein>
<dbReference type="Pfam" id="PF10431">
    <property type="entry name" value="ClpB_D2-small"/>
    <property type="match status" value="1"/>
</dbReference>
<proteinExistence type="predicted"/>
<evidence type="ECO:0000313" key="4">
    <source>
        <dbReference type="EMBL" id="CAE0289875.1"/>
    </source>
</evidence>
<dbReference type="EMBL" id="HBIC01036678">
    <property type="protein sequence ID" value="CAE0289875.1"/>
    <property type="molecule type" value="Transcribed_RNA"/>
</dbReference>
<dbReference type="GO" id="GO:0005524">
    <property type="term" value="F:ATP binding"/>
    <property type="evidence" value="ECO:0007669"/>
    <property type="project" value="UniProtKB-KW"/>
</dbReference>
<keyword evidence="1" id="KW-0547">Nucleotide-binding</keyword>
<reference evidence="4" key="1">
    <citation type="submission" date="2021-01" db="EMBL/GenBank/DDBJ databases">
        <authorList>
            <person name="Corre E."/>
            <person name="Pelletier E."/>
            <person name="Niang G."/>
            <person name="Scheremetjew M."/>
            <person name="Finn R."/>
            <person name="Kale V."/>
            <person name="Holt S."/>
            <person name="Cochrane G."/>
            <person name="Meng A."/>
            <person name="Brown T."/>
            <person name="Cohen L."/>
        </authorList>
    </citation>
    <scope>NUCLEOTIDE SEQUENCE</scope>
    <source>
        <strain evidence="4">CCAP 955/1</strain>
    </source>
</reference>
<feature type="domain" description="Clp ATPase C-terminal" evidence="3">
    <location>
        <begin position="2"/>
        <end position="47"/>
    </location>
</feature>
<organism evidence="4">
    <name type="scientific">Spumella elongata</name>
    <dbReference type="NCBI Taxonomy" id="89044"/>
    <lineage>
        <taxon>Eukaryota</taxon>
        <taxon>Sar</taxon>
        <taxon>Stramenopiles</taxon>
        <taxon>Ochrophyta</taxon>
        <taxon>Chrysophyceae</taxon>
        <taxon>Chromulinales</taxon>
        <taxon>Chromulinaceae</taxon>
        <taxon>Spumella</taxon>
    </lineage>
</organism>
<accession>A0A7S3HAN2</accession>
<dbReference type="Gene3D" id="1.10.8.60">
    <property type="match status" value="1"/>
</dbReference>
<evidence type="ECO:0000256" key="1">
    <source>
        <dbReference type="ARBA" id="ARBA00022741"/>
    </source>
</evidence>
<name>A0A7S3HAN2_9STRA</name>
<gene>
    <name evidence="4" type="ORF">SELO1098_LOCUS18720</name>
</gene>
<dbReference type="AlphaFoldDB" id="A0A7S3HAN2"/>
<keyword evidence="2" id="KW-0067">ATP-binding</keyword>
<sequence>MTVTDAALDHAVKHCREPGVGARPLRRWLERHVVGALSAKVVTGELLGGRCACVDFDGQGLSVEVSGFPKTTDEDQDMESAPLQLVDSKARRITSSWTPRSECAHLPPKRLRM</sequence>
<evidence type="ECO:0000259" key="3">
    <source>
        <dbReference type="Pfam" id="PF10431"/>
    </source>
</evidence>
<dbReference type="InterPro" id="IPR019489">
    <property type="entry name" value="Clp_ATPase_C"/>
</dbReference>
<evidence type="ECO:0000256" key="2">
    <source>
        <dbReference type="ARBA" id="ARBA00022840"/>
    </source>
</evidence>